<evidence type="ECO:0000313" key="1">
    <source>
        <dbReference type="EMBL" id="MDP9863370.1"/>
    </source>
</evidence>
<dbReference type="EMBL" id="JAUSRB010000002">
    <property type="protein sequence ID" value="MDP9863370.1"/>
    <property type="molecule type" value="Genomic_DNA"/>
</dbReference>
<sequence>MSEHIPYTHASVSLDEHGTQLNVSFHTPEVSVAVLGAQRERPFLSLSTAEATVTITTTGAGPVTEQDVTLARKIADAAARYLADCERLHTERRAASAASDVDRHGEAA</sequence>
<comment type="caution">
    <text evidence="1">The sequence shown here is derived from an EMBL/GenBank/DDBJ whole genome shotgun (WGS) entry which is preliminary data.</text>
</comment>
<dbReference type="Proteomes" id="UP001230426">
    <property type="component" value="Unassembled WGS sequence"/>
</dbReference>
<name>A0ABT9R2B5_9ACTN</name>
<keyword evidence="2" id="KW-1185">Reference proteome</keyword>
<evidence type="ECO:0000313" key="2">
    <source>
        <dbReference type="Proteomes" id="UP001230426"/>
    </source>
</evidence>
<gene>
    <name evidence="1" type="ORF">J2S55_002636</name>
</gene>
<organism evidence="1 2">
    <name type="scientific">Streptosporangium brasiliense</name>
    <dbReference type="NCBI Taxonomy" id="47480"/>
    <lineage>
        <taxon>Bacteria</taxon>
        <taxon>Bacillati</taxon>
        <taxon>Actinomycetota</taxon>
        <taxon>Actinomycetes</taxon>
        <taxon>Streptosporangiales</taxon>
        <taxon>Streptosporangiaceae</taxon>
        <taxon>Streptosporangium</taxon>
    </lineage>
</organism>
<reference evidence="1 2" key="1">
    <citation type="submission" date="2023-07" db="EMBL/GenBank/DDBJ databases">
        <title>Sequencing the genomes of 1000 actinobacteria strains.</title>
        <authorList>
            <person name="Klenk H.-P."/>
        </authorList>
    </citation>
    <scope>NUCLEOTIDE SEQUENCE [LARGE SCALE GENOMIC DNA]</scope>
    <source>
        <strain evidence="1 2">DSM 44109</strain>
    </source>
</reference>
<protein>
    <recommendedName>
        <fullName evidence="3">DUF1876 domain-containing protein</fullName>
    </recommendedName>
</protein>
<proteinExistence type="predicted"/>
<dbReference type="SUPFAM" id="SSF55248">
    <property type="entry name" value="PCD-like"/>
    <property type="match status" value="1"/>
</dbReference>
<dbReference type="RefSeq" id="WP_306860194.1">
    <property type="nucleotide sequence ID" value="NZ_JAUSRB010000002.1"/>
</dbReference>
<accession>A0ABT9R2B5</accession>
<evidence type="ECO:0008006" key="3">
    <source>
        <dbReference type="Google" id="ProtNLM"/>
    </source>
</evidence>
<dbReference type="InterPro" id="IPR036428">
    <property type="entry name" value="PCD_sf"/>
</dbReference>